<evidence type="ECO:0000313" key="4">
    <source>
        <dbReference type="Proteomes" id="UP000737612"/>
    </source>
</evidence>
<reference evidence="3" key="1">
    <citation type="submission" date="2021-02" db="EMBL/GenBank/DDBJ databases">
        <title>Metagenome-assembled genomes from human diarrheal sample B26.</title>
        <authorList>
            <person name="Ateba T.P."/>
            <person name="Alayande K.A."/>
            <person name="Mwanza M."/>
        </authorList>
    </citation>
    <scope>NUCLEOTIDE SEQUENCE</scope>
    <source>
        <strain evidence="3">06WH</strain>
    </source>
</reference>
<name>A0A938ZCP9_9FIRM</name>
<dbReference type="GO" id="GO:0004553">
    <property type="term" value="F:hydrolase activity, hydrolyzing O-glycosyl compounds"/>
    <property type="evidence" value="ECO:0007669"/>
    <property type="project" value="InterPro"/>
</dbReference>
<comment type="caution">
    <text evidence="3">The sequence shown here is derived from an EMBL/GenBank/DDBJ whole genome shotgun (WGS) entry which is preliminary data.</text>
</comment>
<dbReference type="Gene3D" id="2.60.120.260">
    <property type="entry name" value="Galactose-binding domain-like"/>
    <property type="match status" value="1"/>
</dbReference>
<dbReference type="AlphaFoldDB" id="A0A938ZCP9"/>
<evidence type="ECO:0000256" key="1">
    <source>
        <dbReference type="ARBA" id="ARBA00022801"/>
    </source>
</evidence>
<evidence type="ECO:0000313" key="3">
    <source>
        <dbReference type="EMBL" id="MBN2952320.1"/>
    </source>
</evidence>
<dbReference type="InterPro" id="IPR051913">
    <property type="entry name" value="GH2_Domain-Containing"/>
</dbReference>
<dbReference type="InterPro" id="IPR008979">
    <property type="entry name" value="Galactose-bd-like_sf"/>
</dbReference>
<protein>
    <recommendedName>
        <fullName evidence="2">Beta-mannosidase-like galactose-binding domain-containing protein</fullName>
    </recommendedName>
</protein>
<sequence length="89" mass="9629">MPVPSFVKGQRVVLRCDAVTHHARIYLNGELLVTHECGFLPFEVELTEKLQPGENLLTVAVSNIIDYTTLPVGVNLQFGGGANSSDSGF</sequence>
<proteinExistence type="predicted"/>
<dbReference type="GO" id="GO:0005975">
    <property type="term" value="P:carbohydrate metabolic process"/>
    <property type="evidence" value="ECO:0007669"/>
    <property type="project" value="InterPro"/>
</dbReference>
<keyword evidence="1" id="KW-0378">Hydrolase</keyword>
<feature type="domain" description="Beta-mannosidase-like galactose-binding" evidence="2">
    <location>
        <begin position="7"/>
        <end position="67"/>
    </location>
</feature>
<dbReference type="EMBL" id="JAFHBD010000004">
    <property type="protein sequence ID" value="MBN2952320.1"/>
    <property type="molecule type" value="Genomic_DNA"/>
</dbReference>
<evidence type="ECO:0000259" key="2">
    <source>
        <dbReference type="Pfam" id="PF22666"/>
    </source>
</evidence>
<gene>
    <name evidence="3" type="ORF">JTJ23_01690</name>
</gene>
<dbReference type="InterPro" id="IPR054593">
    <property type="entry name" value="Beta-mannosidase-like_N2"/>
</dbReference>
<accession>A0A938ZCP9</accession>
<dbReference type="Pfam" id="PF22666">
    <property type="entry name" value="Glyco_hydro_2_N2"/>
    <property type="match status" value="1"/>
</dbReference>
<dbReference type="Proteomes" id="UP000737612">
    <property type="component" value="Unassembled WGS sequence"/>
</dbReference>
<dbReference type="PANTHER" id="PTHR42732">
    <property type="entry name" value="BETA-GALACTOSIDASE"/>
    <property type="match status" value="1"/>
</dbReference>
<organism evidence="3 4">
    <name type="scientific">Fusicatenibacter saccharivorans</name>
    <dbReference type="NCBI Taxonomy" id="1150298"/>
    <lineage>
        <taxon>Bacteria</taxon>
        <taxon>Bacillati</taxon>
        <taxon>Bacillota</taxon>
        <taxon>Clostridia</taxon>
        <taxon>Lachnospirales</taxon>
        <taxon>Lachnospiraceae</taxon>
        <taxon>Fusicatenibacter</taxon>
    </lineage>
</organism>
<dbReference type="SUPFAM" id="SSF49785">
    <property type="entry name" value="Galactose-binding domain-like"/>
    <property type="match status" value="1"/>
</dbReference>